<dbReference type="AlphaFoldDB" id="A0A0K1PX99"/>
<dbReference type="FunFam" id="1.10.12.10:FF:000004">
    <property type="entry name" value="Delta3,5-delta2,4-dienoyl-CoA isomerase"/>
    <property type="match status" value="1"/>
</dbReference>
<dbReference type="KEGG" id="llu:AKJ09_04812"/>
<proteinExistence type="inferred from homology"/>
<dbReference type="InterPro" id="IPR029045">
    <property type="entry name" value="ClpP/crotonase-like_dom_sf"/>
</dbReference>
<evidence type="ECO:0000313" key="6">
    <source>
        <dbReference type="EMBL" id="AKU98148.1"/>
    </source>
</evidence>
<protein>
    <submittedName>
        <fullName evidence="6">Enoyl-CoA hydratase</fullName>
    </submittedName>
</protein>
<name>A0A0K1PX99_9BACT</name>
<dbReference type="PANTHER" id="PTHR43149">
    <property type="entry name" value="ENOYL-COA HYDRATASE"/>
    <property type="match status" value="1"/>
</dbReference>
<dbReference type="InterPro" id="IPR045002">
    <property type="entry name" value="Ech1-like"/>
</dbReference>
<dbReference type="Gene3D" id="1.10.12.10">
    <property type="entry name" value="Lyase 2-enoyl-coa Hydratase, Chain A, domain 2"/>
    <property type="match status" value="1"/>
</dbReference>
<comment type="similarity">
    <text evidence="2">Belongs to the enoyl-CoA hydratase/isomerase family.</text>
</comment>
<evidence type="ECO:0000313" key="7">
    <source>
        <dbReference type="Proteomes" id="UP000064967"/>
    </source>
</evidence>
<dbReference type="STRING" id="1391654.AKJ09_04812"/>
<gene>
    <name evidence="6" type="ORF">AKJ09_04812</name>
</gene>
<dbReference type="OrthoDB" id="5365311at2"/>
<dbReference type="UniPathway" id="UPA00659"/>
<keyword evidence="7" id="KW-1185">Reference proteome</keyword>
<evidence type="ECO:0000256" key="4">
    <source>
        <dbReference type="ARBA" id="ARBA00023098"/>
    </source>
</evidence>
<dbReference type="Pfam" id="PF00378">
    <property type="entry name" value="ECH_1"/>
    <property type="match status" value="1"/>
</dbReference>
<evidence type="ECO:0000256" key="1">
    <source>
        <dbReference type="ARBA" id="ARBA00005005"/>
    </source>
</evidence>
<evidence type="ECO:0000256" key="5">
    <source>
        <dbReference type="ARBA" id="ARBA00023235"/>
    </source>
</evidence>
<dbReference type="SUPFAM" id="SSF52096">
    <property type="entry name" value="ClpP/crotonase"/>
    <property type="match status" value="1"/>
</dbReference>
<comment type="pathway">
    <text evidence="1">Lipid metabolism; fatty acid beta-oxidation.</text>
</comment>
<reference evidence="6 7" key="1">
    <citation type="submission" date="2015-08" db="EMBL/GenBank/DDBJ databases">
        <authorList>
            <person name="Babu N.S."/>
            <person name="Beckwith C.J."/>
            <person name="Beseler K.G."/>
            <person name="Brison A."/>
            <person name="Carone J.V."/>
            <person name="Caskin T.P."/>
            <person name="Diamond M."/>
            <person name="Durham M.E."/>
            <person name="Foxe J.M."/>
            <person name="Go M."/>
            <person name="Henderson B.A."/>
            <person name="Jones I.B."/>
            <person name="McGettigan J.A."/>
            <person name="Micheletti S.J."/>
            <person name="Nasrallah M.E."/>
            <person name="Ortiz D."/>
            <person name="Piller C.R."/>
            <person name="Privatt S.R."/>
            <person name="Schneider S.L."/>
            <person name="Sharp S."/>
            <person name="Smith T.C."/>
            <person name="Stanton J.D."/>
            <person name="Ullery H.E."/>
            <person name="Wilson R.J."/>
            <person name="Serrano M.G."/>
            <person name="Buck G."/>
            <person name="Lee V."/>
            <person name="Wang Y."/>
            <person name="Carvalho R."/>
            <person name="Voegtly L."/>
            <person name="Shi R."/>
            <person name="Duckworth R."/>
            <person name="Johnson A."/>
            <person name="Loviza R."/>
            <person name="Walstead R."/>
            <person name="Shah Z."/>
            <person name="Kiflezghi M."/>
            <person name="Wade K."/>
            <person name="Ball S.L."/>
            <person name="Bradley K.W."/>
            <person name="Asai D.J."/>
            <person name="Bowman C.A."/>
            <person name="Russell D.A."/>
            <person name="Pope W.H."/>
            <person name="Jacobs-Sera D."/>
            <person name="Hendrix R.W."/>
            <person name="Hatfull G.F."/>
        </authorList>
    </citation>
    <scope>NUCLEOTIDE SEQUENCE [LARGE SCALE GENOMIC DNA]</scope>
    <source>
        <strain evidence="6 7">DSM 27648</strain>
    </source>
</reference>
<dbReference type="Proteomes" id="UP000064967">
    <property type="component" value="Chromosome"/>
</dbReference>
<keyword evidence="5" id="KW-0413">Isomerase</keyword>
<dbReference type="EMBL" id="CP012333">
    <property type="protein sequence ID" value="AKU98148.1"/>
    <property type="molecule type" value="Genomic_DNA"/>
</dbReference>
<organism evidence="6 7">
    <name type="scientific">Labilithrix luteola</name>
    <dbReference type="NCBI Taxonomy" id="1391654"/>
    <lineage>
        <taxon>Bacteria</taxon>
        <taxon>Pseudomonadati</taxon>
        <taxon>Myxococcota</taxon>
        <taxon>Polyangia</taxon>
        <taxon>Polyangiales</taxon>
        <taxon>Labilitrichaceae</taxon>
        <taxon>Labilithrix</taxon>
    </lineage>
</organism>
<dbReference type="InterPro" id="IPR014748">
    <property type="entry name" value="Enoyl-CoA_hydra_C"/>
</dbReference>
<sequence>MASYESMTVEIADGVAEVCLTGPGKGNAMGSAFFRELPVVFDALDRDPLVRAVVLRGSGGQFSYGLDLKNMMGELMGHVAPGNLAAERLRLLDFIGELQRGPDAVERCRKPVIAAIAGACIGGGVDVIAACDLRIASRDARFSVREVKVAIVADLGSLQRLPRIIGHGHTRELAFTGKDIDAERALRIGLVNDVYDTEADLLAAARAMAREIAANPPHVVQGVKQVLAYSEDKSIAEGNRYVALWNSAFLASQDLGEAMQAFAEKRPPRFTGK</sequence>
<dbReference type="PANTHER" id="PTHR43149:SF1">
    <property type="entry name" value="DELTA(3,5)-DELTA(2,4)-DIENOYL-COA ISOMERASE, MITOCHONDRIAL"/>
    <property type="match status" value="1"/>
</dbReference>
<dbReference type="GO" id="GO:0016853">
    <property type="term" value="F:isomerase activity"/>
    <property type="evidence" value="ECO:0007669"/>
    <property type="project" value="UniProtKB-KW"/>
</dbReference>
<dbReference type="RefSeq" id="WP_146649172.1">
    <property type="nucleotide sequence ID" value="NZ_CP012333.1"/>
</dbReference>
<dbReference type="NCBIfam" id="NF004794">
    <property type="entry name" value="PRK06142.1"/>
    <property type="match status" value="1"/>
</dbReference>
<dbReference type="InterPro" id="IPR001753">
    <property type="entry name" value="Enoyl-CoA_hydra/iso"/>
</dbReference>
<keyword evidence="3" id="KW-0276">Fatty acid metabolism</keyword>
<dbReference type="PATRIC" id="fig|1391654.3.peg.4877"/>
<accession>A0A0K1PX99</accession>
<dbReference type="GO" id="GO:0006635">
    <property type="term" value="P:fatty acid beta-oxidation"/>
    <property type="evidence" value="ECO:0007669"/>
    <property type="project" value="UniProtKB-UniPathway"/>
</dbReference>
<evidence type="ECO:0000256" key="2">
    <source>
        <dbReference type="ARBA" id="ARBA00005254"/>
    </source>
</evidence>
<evidence type="ECO:0000256" key="3">
    <source>
        <dbReference type="ARBA" id="ARBA00022832"/>
    </source>
</evidence>
<dbReference type="CDD" id="cd06558">
    <property type="entry name" value="crotonase-like"/>
    <property type="match status" value="1"/>
</dbReference>
<keyword evidence="4" id="KW-0443">Lipid metabolism</keyword>
<dbReference type="Gene3D" id="3.90.226.10">
    <property type="entry name" value="2-enoyl-CoA Hydratase, Chain A, domain 1"/>
    <property type="match status" value="1"/>
</dbReference>